<keyword evidence="6" id="KW-0227">DNA damage</keyword>
<name>A0A8C2D9A2_CYPCA</name>
<evidence type="ECO:0000256" key="10">
    <source>
        <dbReference type="ARBA" id="ARBA00083711"/>
    </source>
</evidence>
<feature type="compositionally biased region" description="Basic residues" evidence="11">
    <location>
        <begin position="345"/>
        <end position="357"/>
    </location>
</feature>
<dbReference type="GO" id="GO:0006271">
    <property type="term" value="P:DNA strand elongation involved in DNA replication"/>
    <property type="evidence" value="ECO:0007669"/>
    <property type="project" value="TreeGrafter"/>
</dbReference>
<feature type="compositionally biased region" description="Basic and acidic residues" evidence="11">
    <location>
        <begin position="200"/>
        <end position="242"/>
    </location>
</feature>
<dbReference type="GO" id="GO:1904161">
    <property type="term" value="P:DNA synthesis involved in UV-damage excision repair"/>
    <property type="evidence" value="ECO:0007669"/>
    <property type="project" value="TreeGrafter"/>
</dbReference>
<evidence type="ECO:0000256" key="11">
    <source>
        <dbReference type="SAM" id="MobiDB-lite"/>
    </source>
</evidence>
<evidence type="ECO:0000256" key="1">
    <source>
        <dbReference type="ARBA" id="ARBA00004123"/>
    </source>
</evidence>
<dbReference type="AlphaFoldDB" id="A0A8C2D9A2"/>
<dbReference type="Pfam" id="PF09507">
    <property type="entry name" value="CDC27"/>
    <property type="match status" value="2"/>
</dbReference>
<dbReference type="PANTHER" id="PTHR17598">
    <property type="entry name" value="DNA POLYMERASE DELTA SUBUNIT 3"/>
    <property type="match status" value="1"/>
</dbReference>
<evidence type="ECO:0000313" key="12">
    <source>
        <dbReference type="Ensembl" id="ENSCCRP00020023292.1"/>
    </source>
</evidence>
<comment type="subcellular location">
    <subcellularLocation>
        <location evidence="2">Cytoplasm</location>
    </subcellularLocation>
    <subcellularLocation>
        <location evidence="1">Nucleus</location>
    </subcellularLocation>
</comment>
<feature type="region of interest" description="Disordered" evidence="11">
    <location>
        <begin position="151"/>
        <end position="369"/>
    </location>
</feature>
<dbReference type="FunFam" id="3.90.1030.20:FF:000001">
    <property type="entry name" value="DNA polymerase delta 3, accessory subunit"/>
    <property type="match status" value="1"/>
</dbReference>
<reference evidence="12" key="1">
    <citation type="submission" date="2025-08" db="UniProtKB">
        <authorList>
            <consortium name="Ensembl"/>
        </authorList>
    </citation>
    <scope>IDENTIFICATION</scope>
</reference>
<dbReference type="Gene3D" id="3.90.1030.20">
    <property type="entry name" value="DNA polymerase delta, p66 (Cdc27) subunit, wHTH domain"/>
    <property type="match status" value="1"/>
</dbReference>
<sequence length="369" mass="41794">MDDLYLDNIDEFVNDQNKIVTYKWLSLTLGVHVNTAKQMLYHYLQQKRNESSGTPLHATYLVSGKCVENGSTYHKVSVVREDKLDAVKAKMDVTISVHVYSVQRAELKDSSPLYSTDYDAVKENLKNCNKYSAIRCAAAVPLSSSELQRAQETALVPPVEKEISKPGFNENTSATSKPSAKQPAGIMGMFASKNASKSQESSKEVKTEQKEDSSLVREQSKVSKALKVESKDTRSKTKRPEVVDSDDEKMESQQKKRRRIKKPQPDSSDEEGRKEIGEKKRHPVSHQEVMRIYRPQTRHLYSPHKGYVSESYSESEEEPESNSQAKDSSSLKQSFGKREEEKKEKSQKKTSAAKKPTKQPSIMGFFQKK</sequence>
<keyword evidence="7" id="KW-0228">DNA excision</keyword>
<evidence type="ECO:0000313" key="13">
    <source>
        <dbReference type="Proteomes" id="UP000694701"/>
    </source>
</evidence>
<evidence type="ECO:0000256" key="4">
    <source>
        <dbReference type="ARBA" id="ARBA00022490"/>
    </source>
</evidence>
<dbReference type="PANTHER" id="PTHR17598:SF13">
    <property type="entry name" value="DNA POLYMERASE DELTA SUBUNIT 3"/>
    <property type="match status" value="1"/>
</dbReference>
<keyword evidence="5" id="KW-0235">DNA replication</keyword>
<evidence type="ECO:0000256" key="7">
    <source>
        <dbReference type="ARBA" id="ARBA00022769"/>
    </source>
</evidence>
<dbReference type="GO" id="GO:0005737">
    <property type="term" value="C:cytoplasm"/>
    <property type="evidence" value="ECO:0007669"/>
    <property type="project" value="UniProtKB-SubCell"/>
</dbReference>
<dbReference type="GO" id="GO:0006297">
    <property type="term" value="P:nucleotide-excision repair, DNA gap filling"/>
    <property type="evidence" value="ECO:0007669"/>
    <property type="project" value="TreeGrafter"/>
</dbReference>
<keyword evidence="4" id="KW-0963">Cytoplasm</keyword>
<organism evidence="12 13">
    <name type="scientific">Cyprinus carpio</name>
    <name type="common">Common carp</name>
    <dbReference type="NCBI Taxonomy" id="7962"/>
    <lineage>
        <taxon>Eukaryota</taxon>
        <taxon>Metazoa</taxon>
        <taxon>Chordata</taxon>
        <taxon>Craniata</taxon>
        <taxon>Vertebrata</taxon>
        <taxon>Euteleostomi</taxon>
        <taxon>Actinopterygii</taxon>
        <taxon>Neopterygii</taxon>
        <taxon>Teleostei</taxon>
        <taxon>Ostariophysi</taxon>
        <taxon>Cypriniformes</taxon>
        <taxon>Cyprinidae</taxon>
        <taxon>Cyprininae</taxon>
        <taxon>Cyprinus</taxon>
    </lineage>
</organism>
<feature type="compositionally biased region" description="Polar residues" evidence="11">
    <location>
        <begin position="169"/>
        <end position="179"/>
    </location>
</feature>
<dbReference type="GO" id="GO:0003887">
    <property type="term" value="F:DNA-directed DNA polymerase activity"/>
    <property type="evidence" value="ECO:0007669"/>
    <property type="project" value="TreeGrafter"/>
</dbReference>
<evidence type="ECO:0000256" key="6">
    <source>
        <dbReference type="ARBA" id="ARBA00022763"/>
    </source>
</evidence>
<dbReference type="Ensembl" id="ENSCCRT00020025555.1">
    <property type="protein sequence ID" value="ENSCCRP00020023292.1"/>
    <property type="gene ID" value="ENSCCRG00020010810.1"/>
</dbReference>
<dbReference type="Proteomes" id="UP000694701">
    <property type="component" value="Unplaced"/>
</dbReference>
<accession>A0A8C2D9A2</accession>
<dbReference type="InterPro" id="IPR041913">
    <property type="entry name" value="POLD3_sf"/>
</dbReference>
<evidence type="ECO:0000256" key="5">
    <source>
        <dbReference type="ARBA" id="ARBA00022705"/>
    </source>
</evidence>
<proteinExistence type="predicted"/>
<feature type="compositionally biased region" description="Polar residues" evidence="11">
    <location>
        <begin position="324"/>
        <end position="333"/>
    </location>
</feature>
<keyword evidence="9" id="KW-0539">Nucleus</keyword>
<evidence type="ECO:0000256" key="8">
    <source>
        <dbReference type="ARBA" id="ARBA00023204"/>
    </source>
</evidence>
<dbReference type="InterPro" id="IPR019038">
    <property type="entry name" value="POLD3"/>
</dbReference>
<evidence type="ECO:0000256" key="3">
    <source>
        <dbReference type="ARBA" id="ARBA00017589"/>
    </source>
</evidence>
<dbReference type="GO" id="GO:0043625">
    <property type="term" value="C:delta DNA polymerase complex"/>
    <property type="evidence" value="ECO:0007669"/>
    <property type="project" value="InterPro"/>
</dbReference>
<evidence type="ECO:0000256" key="9">
    <source>
        <dbReference type="ARBA" id="ARBA00023242"/>
    </source>
</evidence>
<protein>
    <recommendedName>
        <fullName evidence="3">DNA polymerase delta subunit 3</fullName>
    </recommendedName>
    <alternativeName>
        <fullName evidence="10">DNA polymerase delta subunit p66</fullName>
    </alternativeName>
</protein>
<evidence type="ECO:0000256" key="2">
    <source>
        <dbReference type="ARBA" id="ARBA00004496"/>
    </source>
</evidence>
<keyword evidence="8" id="KW-0234">DNA repair</keyword>